<feature type="region of interest" description="Disordered" evidence="1">
    <location>
        <begin position="327"/>
        <end position="386"/>
    </location>
</feature>
<organism evidence="3 4">
    <name type="scientific">Phomopsis amygdali</name>
    <name type="common">Fusicoccum amygdali</name>
    <dbReference type="NCBI Taxonomy" id="1214568"/>
    <lineage>
        <taxon>Eukaryota</taxon>
        <taxon>Fungi</taxon>
        <taxon>Dikarya</taxon>
        <taxon>Ascomycota</taxon>
        <taxon>Pezizomycotina</taxon>
        <taxon>Sordariomycetes</taxon>
        <taxon>Sordariomycetidae</taxon>
        <taxon>Diaporthales</taxon>
        <taxon>Diaporthaceae</taxon>
        <taxon>Diaporthe</taxon>
    </lineage>
</organism>
<keyword evidence="2" id="KW-1133">Transmembrane helix</keyword>
<evidence type="ECO:0000313" key="4">
    <source>
        <dbReference type="Proteomes" id="UP001265746"/>
    </source>
</evidence>
<dbReference type="EMBL" id="JAUJFL010000010">
    <property type="protein sequence ID" value="KAK2596871.1"/>
    <property type="molecule type" value="Genomic_DNA"/>
</dbReference>
<reference evidence="3" key="1">
    <citation type="submission" date="2023-06" db="EMBL/GenBank/DDBJ databases">
        <authorList>
            <person name="Noh H."/>
        </authorList>
    </citation>
    <scope>NUCLEOTIDE SEQUENCE</scope>
    <source>
        <strain evidence="3">DUCC20226</strain>
    </source>
</reference>
<evidence type="ECO:0000256" key="1">
    <source>
        <dbReference type="SAM" id="MobiDB-lite"/>
    </source>
</evidence>
<name>A0AAD9VZ12_PHOAM</name>
<dbReference type="Proteomes" id="UP001265746">
    <property type="component" value="Unassembled WGS sequence"/>
</dbReference>
<feature type="compositionally biased region" description="Low complexity" evidence="1">
    <location>
        <begin position="346"/>
        <end position="359"/>
    </location>
</feature>
<evidence type="ECO:0000256" key="2">
    <source>
        <dbReference type="SAM" id="Phobius"/>
    </source>
</evidence>
<feature type="compositionally biased region" description="Low complexity" evidence="1">
    <location>
        <begin position="195"/>
        <end position="210"/>
    </location>
</feature>
<dbReference type="AlphaFoldDB" id="A0AAD9VZ12"/>
<accession>A0AAD9VZ12</accession>
<protein>
    <submittedName>
        <fullName evidence="3">Uncharacterized protein</fullName>
    </submittedName>
</protein>
<evidence type="ECO:0000313" key="3">
    <source>
        <dbReference type="EMBL" id="KAK2596871.1"/>
    </source>
</evidence>
<feature type="compositionally biased region" description="Polar residues" evidence="1">
    <location>
        <begin position="327"/>
        <end position="345"/>
    </location>
</feature>
<keyword evidence="2" id="KW-0472">Membrane</keyword>
<feature type="region of interest" description="Disordered" evidence="1">
    <location>
        <begin position="195"/>
        <end position="214"/>
    </location>
</feature>
<keyword evidence="2" id="KW-0812">Transmembrane</keyword>
<comment type="caution">
    <text evidence="3">The sequence shown here is derived from an EMBL/GenBank/DDBJ whole genome shotgun (WGS) entry which is preliminary data.</text>
</comment>
<sequence>MMSNAGPLTTTFTAPSSCATATGLYQIWPEADTYYYEQGPLGSRTECYPSGYDASSSQYYSPGLCPSGYTPACSSTGIVSRTATETAYTCCPTAAVYTCAGAIDDLEAPQTNLGCTTTFDLDLVLARITAISDGHTDLIQSTTETAGAGLGANGIAVRFRSGDFSSDVAAMTSSSASVISAASDSATLSISSLTSSSGSYSSSTPGSGSSTHRGVSTKQAIGIGIGAAAAVLIIVVSAWLFLYLRRKKQRIRAQIETPIPPPAPPPKDRRFRSPPPNLDLSPSGNGSIASVARSVNGKMVRGPFELQSDGKEKKHLYEMFGGYHNNQSLASTPKSNDPLRSNPMTPSFWSPPSSFGFQPAELESPQRSIMSAGSGHLHGRAELASP</sequence>
<feature type="region of interest" description="Disordered" evidence="1">
    <location>
        <begin position="255"/>
        <end position="289"/>
    </location>
</feature>
<keyword evidence="4" id="KW-1185">Reference proteome</keyword>
<gene>
    <name evidence="3" type="ORF">N8I77_012758</name>
</gene>
<proteinExistence type="predicted"/>
<feature type="transmembrane region" description="Helical" evidence="2">
    <location>
        <begin position="220"/>
        <end position="244"/>
    </location>
</feature>